<sequence>MTTHCLKIFSWALLMLVVLCLGFAGSAYAEKGGSGKDKSRGHDDRYEDSIHHDDAHESGRGAQSSDGGDDKLWVRIGDDDRSIITAFINDDHRRHCPPGLAKKNNGCLPPGIAKKYTIGQRLPDDVVWDPLPDDLRARLKPVPGYQYVQVDKDILLIGEAAKKVVDAVTLISAVGE</sequence>
<accession>A0A7T5UGR5</accession>
<feature type="region of interest" description="Disordered" evidence="1">
    <location>
        <begin position="30"/>
        <end position="71"/>
    </location>
</feature>
<feature type="compositionally biased region" description="Basic and acidic residues" evidence="1">
    <location>
        <begin position="33"/>
        <end position="59"/>
    </location>
</feature>
<reference evidence="3 4" key="1">
    <citation type="submission" date="2020-07" db="EMBL/GenBank/DDBJ databases">
        <title>Huge and variable diversity of episymbiotic CPR bacteria and DPANN archaea in groundwater ecosystems.</title>
        <authorList>
            <person name="He C.Y."/>
            <person name="Keren R."/>
            <person name="Whittaker M."/>
            <person name="Farag I.F."/>
            <person name="Doudna J."/>
            <person name="Cate J.H.D."/>
            <person name="Banfield J.F."/>
        </authorList>
    </citation>
    <scope>NUCLEOTIDE SEQUENCE [LARGE SCALE GENOMIC DNA]</scope>
    <source>
        <strain evidence="3">NC_groundwater_70_Ag_B-0.1um_54_66</strain>
    </source>
</reference>
<dbReference type="Gene3D" id="3.10.450.160">
    <property type="entry name" value="inner membrane protein cigr"/>
    <property type="match status" value="1"/>
</dbReference>
<feature type="signal peptide" evidence="2">
    <location>
        <begin position="1"/>
        <end position="29"/>
    </location>
</feature>
<protein>
    <recommendedName>
        <fullName evidence="5">RcnB family protein</fullName>
    </recommendedName>
</protein>
<gene>
    <name evidence="3" type="ORF">HYS17_01770</name>
</gene>
<evidence type="ECO:0000256" key="1">
    <source>
        <dbReference type="SAM" id="MobiDB-lite"/>
    </source>
</evidence>
<keyword evidence="2" id="KW-0732">Signal</keyword>
<feature type="chain" id="PRO_5032532052" description="RcnB family protein" evidence="2">
    <location>
        <begin position="30"/>
        <end position="176"/>
    </location>
</feature>
<evidence type="ECO:0000313" key="3">
    <source>
        <dbReference type="EMBL" id="QQG36544.1"/>
    </source>
</evidence>
<name>A0A7T5UGR5_9BACT</name>
<dbReference type="AlphaFoldDB" id="A0A7T5UGR5"/>
<proteinExistence type="predicted"/>
<dbReference type="EMBL" id="CP066681">
    <property type="protein sequence ID" value="QQG36544.1"/>
    <property type="molecule type" value="Genomic_DNA"/>
</dbReference>
<dbReference type="Proteomes" id="UP000595362">
    <property type="component" value="Chromosome"/>
</dbReference>
<organism evidence="3 4">
    <name type="scientific">Micavibrio aeruginosavorus</name>
    <dbReference type="NCBI Taxonomy" id="349221"/>
    <lineage>
        <taxon>Bacteria</taxon>
        <taxon>Pseudomonadati</taxon>
        <taxon>Bdellovibrionota</taxon>
        <taxon>Bdellovibrionia</taxon>
        <taxon>Bdellovibrionales</taxon>
        <taxon>Pseudobdellovibrionaceae</taxon>
        <taxon>Micavibrio</taxon>
    </lineage>
</organism>
<evidence type="ECO:0008006" key="5">
    <source>
        <dbReference type="Google" id="ProtNLM"/>
    </source>
</evidence>
<evidence type="ECO:0000313" key="4">
    <source>
        <dbReference type="Proteomes" id="UP000595362"/>
    </source>
</evidence>
<evidence type="ECO:0000256" key="2">
    <source>
        <dbReference type="SAM" id="SignalP"/>
    </source>
</evidence>